<name>A0A078BEL2_STYLE</name>
<dbReference type="Gene3D" id="1.10.238.10">
    <property type="entry name" value="EF-hand"/>
    <property type="match status" value="1"/>
</dbReference>
<comment type="similarity">
    <text evidence="1">Belongs to the TPPP family.</text>
</comment>
<feature type="region of interest" description="Disordered" evidence="3">
    <location>
        <begin position="1"/>
        <end position="31"/>
    </location>
</feature>
<dbReference type="GO" id="GO:0015631">
    <property type="term" value="F:tubulin binding"/>
    <property type="evidence" value="ECO:0007669"/>
    <property type="project" value="InterPro"/>
</dbReference>
<feature type="compositionally biased region" description="Polar residues" evidence="3">
    <location>
        <begin position="8"/>
        <end position="22"/>
    </location>
</feature>
<keyword evidence="5" id="KW-1185">Reference proteome</keyword>
<dbReference type="InterPro" id="IPR008907">
    <property type="entry name" value="TPP/p25"/>
</dbReference>
<evidence type="ECO:0000256" key="1">
    <source>
        <dbReference type="ARBA" id="ARBA00010994"/>
    </source>
</evidence>
<dbReference type="AlphaFoldDB" id="A0A078BEL2"/>
<dbReference type="InterPro" id="IPR011992">
    <property type="entry name" value="EF-hand-dom_pair"/>
</dbReference>
<dbReference type="PANTHER" id="PTHR12932:SF9">
    <property type="entry name" value="TUBULIN POLYMERIZATION-PROMOTING PROTEIN HOMOLOG"/>
    <property type="match status" value="1"/>
</dbReference>
<evidence type="ECO:0000256" key="3">
    <source>
        <dbReference type="SAM" id="MobiDB-lite"/>
    </source>
</evidence>
<gene>
    <name evidence="4" type="primary">Contig7059.g7552</name>
    <name evidence="4" type="ORF">STYLEM_20749</name>
</gene>
<dbReference type="PANTHER" id="PTHR12932">
    <property type="entry name" value="P25 ALPHA-RELATED"/>
    <property type="match status" value="1"/>
</dbReference>
<evidence type="ECO:0000313" key="5">
    <source>
        <dbReference type="Proteomes" id="UP000039865"/>
    </source>
</evidence>
<dbReference type="InParanoid" id="A0A078BEL2"/>
<dbReference type="EMBL" id="CCKQ01019582">
    <property type="protein sequence ID" value="CDW91592.1"/>
    <property type="molecule type" value="Genomic_DNA"/>
</dbReference>
<dbReference type="GO" id="GO:0001578">
    <property type="term" value="P:microtubule bundle formation"/>
    <property type="evidence" value="ECO:0007669"/>
    <property type="project" value="TreeGrafter"/>
</dbReference>
<reference evidence="4 5" key="1">
    <citation type="submission" date="2014-06" db="EMBL/GenBank/DDBJ databases">
        <authorList>
            <person name="Swart Estienne"/>
        </authorList>
    </citation>
    <scope>NUCLEOTIDE SEQUENCE [LARGE SCALE GENOMIC DNA]</scope>
    <source>
        <strain evidence="4 5">130c</strain>
    </source>
</reference>
<evidence type="ECO:0000256" key="2">
    <source>
        <dbReference type="SAM" id="Coils"/>
    </source>
</evidence>
<dbReference type="GO" id="GO:0005874">
    <property type="term" value="C:microtubule"/>
    <property type="evidence" value="ECO:0007669"/>
    <property type="project" value="TreeGrafter"/>
</dbReference>
<sequence>MISRNFKLPSQSNTQYNTQHSGTPGGREYSFTDFQPDVIKQVALTTSSQQDKSKATSTKNANNIQPAFRSFKERMSIFVHSSNTGAMTVRTASQNGSNSARSKQDFQINLQQLRESYNDYQQQETLKKREVLERQISVEKRLEQVKSGIKTLFERYSSHNQQYGYMKFNQFKDIFTIAQLYPEKLNQEQLEIIYYQSKRKDDSALVYESFLKTILTISKFLFPQKQPIEATISIYEEYLKSQVTQENIREINTQTLNKTLWEKDVRLIKSLASKFAKVYPLYWKNELIIKKEKSRFENEQDSQKELQRFVRDFNLVFLLQNKNIQKFNRLLDESLNQKTDFLGIEVACLEQGHTFKFSMLINFLLKCAHAFYPINGLSELLEKLEFSKGTEQVRALGLRVSFINHYDVRIEEDNVMSGVQSQFQKRDSQMNFFQQVGGGNRNNKQPNQLEMSMMNSREFALKLNKYVGQLEKIYQQYAIEASSRLGMNNFIKFLKEYDLLSEQNHTLEIGKINLNKNGIIEEYHKVSVNRVQIIFKQTTKSKNAKLNFEQFLYALKQLSTEVYPFSGADENEYENLEKTMNEMQRYENSVFFKLISRNIIKKIPVRQNKYDKYKEVKDQEGAQAEEIEFIAEDKIKDMLDAMQDVDIQGLIKIFYNQIQPLMRLFQSTLEGLMDFEATLRFCQTYDIFPSLCSKVKLKELFTVFASFHQQSMINKVGKRKALGEEGKRYIDNDLLIELLVTIGLSQKTLSSQNQENQYEGYFIKV</sequence>
<dbReference type="GO" id="GO:0046785">
    <property type="term" value="P:microtubule polymerization"/>
    <property type="evidence" value="ECO:0007669"/>
    <property type="project" value="InterPro"/>
</dbReference>
<accession>A0A078BEL2</accession>
<organism evidence="4 5">
    <name type="scientific">Stylonychia lemnae</name>
    <name type="common">Ciliate</name>
    <dbReference type="NCBI Taxonomy" id="5949"/>
    <lineage>
        <taxon>Eukaryota</taxon>
        <taxon>Sar</taxon>
        <taxon>Alveolata</taxon>
        <taxon>Ciliophora</taxon>
        <taxon>Intramacronucleata</taxon>
        <taxon>Spirotrichea</taxon>
        <taxon>Stichotrichia</taxon>
        <taxon>Sporadotrichida</taxon>
        <taxon>Oxytrichidae</taxon>
        <taxon>Stylonychinae</taxon>
        <taxon>Stylonychia</taxon>
    </lineage>
</organism>
<proteinExistence type="inferred from homology"/>
<feature type="coiled-coil region" evidence="2">
    <location>
        <begin position="103"/>
        <end position="130"/>
    </location>
</feature>
<evidence type="ECO:0000313" key="4">
    <source>
        <dbReference type="EMBL" id="CDW91592.1"/>
    </source>
</evidence>
<protein>
    <submittedName>
        <fullName evidence="4">Uncharacterized protein</fullName>
    </submittedName>
</protein>
<keyword evidence="2" id="KW-0175">Coiled coil</keyword>
<dbReference type="GO" id="GO:0032273">
    <property type="term" value="P:positive regulation of protein polymerization"/>
    <property type="evidence" value="ECO:0007669"/>
    <property type="project" value="TreeGrafter"/>
</dbReference>
<dbReference type="SUPFAM" id="SSF47473">
    <property type="entry name" value="EF-hand"/>
    <property type="match status" value="2"/>
</dbReference>
<dbReference type="Proteomes" id="UP000039865">
    <property type="component" value="Unassembled WGS sequence"/>
</dbReference>